<sequence length="513" mass="53935">MVTAAAAPSPVVPAYPVHVDAQRPATLSRWLWLVKWVLAIPHYLILALLWAAFLVLSVVALVAIVVTGRYPESIFEFNVGVLRWNWRVAYYSYGALATDQYPPFTLAEVDDYPAHLRVDYPDHLSRGLALVKWWLLAIPQYIVVGLLVGGGATIVRSTTDAGWRWEGGLIAILVLVAGVILLVTGSYPRALYDLLLGLNRWVIRVAAYAGLMTDKYPPFRLDMGEHEGVSLYTGPPPAGPSGPSTGAVPAYGGPQPGYGGPPPGYGGPPPGYYGGPPPASLGPAAPPPGAPPPRATWTGGRLVAVVLGSLLALIGLGGLATGATMGFWHLFERDDGFVTSRAQDVASDGYAVVLGEVDLRGDGMPVDWPQRLFGEVRVRATATDGGDVFLGVAPAADTAAYLDGVRHHVGEGNRRLQLHDGGQLTVPPEQMRLWLADAAGPGTQSVRVDLPGGRWVAVVMAPDGSSGIDATVDVGATVPWLPWFALGALVAGLAFAVAGAAIIVVTSRRAISG</sequence>
<evidence type="ECO:0000313" key="3">
    <source>
        <dbReference type="EMBL" id="QDC25394.1"/>
    </source>
</evidence>
<feature type="transmembrane region" description="Helical" evidence="2">
    <location>
        <begin position="302"/>
        <end position="331"/>
    </location>
</feature>
<feature type="transmembrane region" description="Helical" evidence="2">
    <location>
        <begin position="40"/>
        <end position="66"/>
    </location>
</feature>
<dbReference type="EMBL" id="CP040915">
    <property type="protein sequence ID" value="QDC25394.1"/>
    <property type="molecule type" value="Genomic_DNA"/>
</dbReference>
<dbReference type="RefSeq" id="WP_139929608.1">
    <property type="nucleotide sequence ID" value="NZ_CP040915.1"/>
</dbReference>
<feature type="region of interest" description="Disordered" evidence="1">
    <location>
        <begin position="230"/>
        <end position="293"/>
    </location>
</feature>
<reference evidence="3 4" key="1">
    <citation type="submission" date="2019-05" db="EMBL/GenBank/DDBJ databases">
        <title>Georgenia *** sp. nov., and Georgenia *** sp. nov., isolated from the intestinal contents of plateau pika (Ochotona curzoniae) in the Qinghai-Tibet plateau of China.</title>
        <authorList>
            <person name="Tian Z."/>
        </authorList>
    </citation>
    <scope>NUCLEOTIDE SEQUENCE [LARGE SCALE GENOMIC DNA]</scope>
    <source>
        <strain evidence="3 4">Z443</strain>
    </source>
</reference>
<keyword evidence="2" id="KW-0812">Transmembrane</keyword>
<dbReference type="AlphaFoldDB" id="A0A5B8C492"/>
<protein>
    <submittedName>
        <fullName evidence="3">DUF4389 domain-containing protein</fullName>
    </submittedName>
</protein>
<evidence type="ECO:0000256" key="1">
    <source>
        <dbReference type="SAM" id="MobiDB-lite"/>
    </source>
</evidence>
<name>A0A5B8C492_9MICO</name>
<feature type="transmembrane region" description="Helical" evidence="2">
    <location>
        <begin position="133"/>
        <end position="155"/>
    </location>
</feature>
<organism evidence="3 4">
    <name type="scientific">Georgenia yuyongxinii</name>
    <dbReference type="NCBI Taxonomy" id="2589797"/>
    <lineage>
        <taxon>Bacteria</taxon>
        <taxon>Bacillati</taxon>
        <taxon>Actinomycetota</taxon>
        <taxon>Actinomycetes</taxon>
        <taxon>Micrococcales</taxon>
        <taxon>Bogoriellaceae</taxon>
        <taxon>Georgenia</taxon>
    </lineage>
</organism>
<keyword evidence="2" id="KW-0472">Membrane</keyword>
<dbReference type="Pfam" id="PF14333">
    <property type="entry name" value="DUF4389"/>
    <property type="match status" value="2"/>
</dbReference>
<dbReference type="OrthoDB" id="156718at2"/>
<dbReference type="Proteomes" id="UP000314616">
    <property type="component" value="Chromosome"/>
</dbReference>
<feature type="compositionally biased region" description="Low complexity" evidence="1">
    <location>
        <begin position="241"/>
        <end position="253"/>
    </location>
</feature>
<proteinExistence type="predicted"/>
<gene>
    <name evidence="3" type="ORF">FE374_12915</name>
</gene>
<evidence type="ECO:0000256" key="2">
    <source>
        <dbReference type="SAM" id="Phobius"/>
    </source>
</evidence>
<feature type="transmembrane region" description="Helical" evidence="2">
    <location>
        <begin position="483"/>
        <end position="505"/>
    </location>
</feature>
<keyword evidence="2" id="KW-1133">Transmembrane helix</keyword>
<accession>A0A5B8C492</accession>
<dbReference type="KEGG" id="gyu:FE374_12915"/>
<feature type="compositionally biased region" description="Pro residues" evidence="1">
    <location>
        <begin position="259"/>
        <end position="293"/>
    </location>
</feature>
<evidence type="ECO:0000313" key="4">
    <source>
        <dbReference type="Proteomes" id="UP000314616"/>
    </source>
</evidence>
<dbReference type="InterPro" id="IPR025498">
    <property type="entry name" value="DUF4389"/>
</dbReference>
<feature type="transmembrane region" description="Helical" evidence="2">
    <location>
        <begin position="167"/>
        <end position="187"/>
    </location>
</feature>